<reference evidence="2 3" key="1">
    <citation type="journal article" date="2008" name="Int. J. Syst. Evol. Microbiol.">
        <title>Description of Roseateles aquatilis sp. nov. and Roseateles terrae sp. nov., in the class Betaproteobacteria, and emended description of the genus Roseateles.</title>
        <authorList>
            <person name="Gomila M."/>
            <person name="Bowien B."/>
            <person name="Falsen E."/>
            <person name="Moore E.R."/>
            <person name="Lalucat J."/>
        </authorList>
    </citation>
    <scope>NUCLEOTIDE SEQUENCE [LARGE SCALE GENOMIC DNA]</scope>
    <source>
        <strain evidence="2 3">CCUG 48205</strain>
    </source>
</reference>
<dbReference type="AlphaFoldDB" id="A0A246JEG7"/>
<protein>
    <recommendedName>
        <fullName evidence="4">DUF1845 domain-containing protein</fullName>
    </recommendedName>
</protein>
<evidence type="ECO:0000256" key="1">
    <source>
        <dbReference type="SAM" id="MobiDB-lite"/>
    </source>
</evidence>
<dbReference type="OrthoDB" id="8905305at2"/>
<evidence type="ECO:0000313" key="3">
    <source>
        <dbReference type="Proteomes" id="UP000197468"/>
    </source>
</evidence>
<evidence type="ECO:0000313" key="2">
    <source>
        <dbReference type="EMBL" id="OWQ90961.1"/>
    </source>
</evidence>
<name>A0A246JEG7_9BURK</name>
<feature type="compositionally biased region" description="Basic and acidic residues" evidence="1">
    <location>
        <begin position="194"/>
        <end position="214"/>
    </location>
</feature>
<sequence length="262" mass="28870">MNESALAVMDSGEANRRILAKDEYRADFRRVEAASLKRKTSLASGEGKRIFARCFYTFQAGMYFVSTLGRTKLPRESIEQIEQAVRVKLEVATKEIDKVIDGAELLLKQNSIETIATYDTVPLEIEIGITSALGRRYFELIHKLDQAMPLVQTLEIEEIISEKQAEHQRSNAKRIVLSLASTVRNFSSGVRRRMNEADAKKAEGDERPAARPADDAPLTEAAGGTNGHDIAVDSSVDQDAQVIVPAQLGAVDGVHVEQTTVQ</sequence>
<keyword evidence="3" id="KW-1185">Reference proteome</keyword>
<accession>A0A246JEG7</accession>
<dbReference type="EMBL" id="NIOF01000004">
    <property type="protein sequence ID" value="OWQ90961.1"/>
    <property type="molecule type" value="Genomic_DNA"/>
</dbReference>
<feature type="region of interest" description="Disordered" evidence="1">
    <location>
        <begin position="194"/>
        <end position="234"/>
    </location>
</feature>
<proteinExistence type="predicted"/>
<comment type="caution">
    <text evidence="2">The sequence shown here is derived from an EMBL/GenBank/DDBJ whole genome shotgun (WGS) entry which is preliminary data.</text>
</comment>
<evidence type="ECO:0008006" key="4">
    <source>
        <dbReference type="Google" id="ProtNLM"/>
    </source>
</evidence>
<dbReference type="RefSeq" id="WP_088385167.1">
    <property type="nucleotide sequence ID" value="NZ_NIOF01000004.1"/>
</dbReference>
<dbReference type="Proteomes" id="UP000197468">
    <property type="component" value="Unassembled WGS sequence"/>
</dbReference>
<gene>
    <name evidence="2" type="ORF">CDN99_12465</name>
</gene>
<organism evidence="2 3">
    <name type="scientific">Roseateles aquatilis</name>
    <dbReference type="NCBI Taxonomy" id="431061"/>
    <lineage>
        <taxon>Bacteria</taxon>
        <taxon>Pseudomonadati</taxon>
        <taxon>Pseudomonadota</taxon>
        <taxon>Betaproteobacteria</taxon>
        <taxon>Burkholderiales</taxon>
        <taxon>Sphaerotilaceae</taxon>
        <taxon>Roseateles</taxon>
    </lineage>
</organism>